<name>A0A916VGX6_9BACL</name>
<dbReference type="EMBL" id="BMAQ01000008">
    <property type="protein sequence ID" value="GFR37880.1"/>
    <property type="molecule type" value="Genomic_DNA"/>
</dbReference>
<reference evidence="1" key="2">
    <citation type="journal article" date="2021" name="Data Brief">
        <title>Draft genome sequence data of the facultative, thermophilic, xylanolytic bacterium Paenibacillus sp. strain DA-C8.</title>
        <authorList>
            <person name="Chhe C."/>
            <person name="Uke A."/>
            <person name="Baramee S."/>
            <person name="Ungkulpasvich U."/>
            <person name="Tachaapaikoon C."/>
            <person name="Pason P."/>
            <person name="Waeonukul R."/>
            <person name="Ratanakhanokchai K."/>
            <person name="Kosugi A."/>
        </authorList>
    </citation>
    <scope>NUCLEOTIDE SEQUENCE</scope>
    <source>
        <strain evidence="1">DA-C8</strain>
    </source>
</reference>
<proteinExistence type="predicted"/>
<dbReference type="Proteomes" id="UP000654993">
    <property type="component" value="Unassembled WGS sequence"/>
</dbReference>
<accession>A0A916VGX6</accession>
<comment type="caution">
    <text evidence="1">The sequence shown here is derived from an EMBL/GenBank/DDBJ whole genome shotgun (WGS) entry which is preliminary data.</text>
</comment>
<evidence type="ECO:0000313" key="2">
    <source>
        <dbReference type="Proteomes" id="UP000654993"/>
    </source>
</evidence>
<protein>
    <submittedName>
        <fullName evidence="1">Uncharacterized protein</fullName>
    </submittedName>
</protein>
<dbReference type="AlphaFoldDB" id="A0A916VGX6"/>
<reference evidence="1" key="1">
    <citation type="submission" date="2020-08" db="EMBL/GenBank/DDBJ databases">
        <authorList>
            <person name="Uke A."/>
            <person name="Chhe C."/>
            <person name="Baramee S."/>
            <person name="Kosugi A."/>
        </authorList>
    </citation>
    <scope>NUCLEOTIDE SEQUENCE</scope>
    <source>
        <strain evidence="1">DA-C8</strain>
    </source>
</reference>
<organism evidence="1 2">
    <name type="scientific">Insulibacter thermoxylanivorax</name>
    <dbReference type="NCBI Taxonomy" id="2749268"/>
    <lineage>
        <taxon>Bacteria</taxon>
        <taxon>Bacillati</taxon>
        <taxon>Bacillota</taxon>
        <taxon>Bacilli</taxon>
        <taxon>Bacillales</taxon>
        <taxon>Paenibacillaceae</taxon>
        <taxon>Insulibacter</taxon>
    </lineage>
</organism>
<sequence>MIGSCYDSTIVRERQDDQDYGNRQHYKNYGNIIKLYASKVYGKQGYLEGKTS</sequence>
<gene>
    <name evidence="1" type="ORF">PRECH8_11760</name>
</gene>
<keyword evidence="2" id="KW-1185">Reference proteome</keyword>
<evidence type="ECO:0000313" key="1">
    <source>
        <dbReference type="EMBL" id="GFR37880.1"/>
    </source>
</evidence>